<sequence>MPASPNYERLRELAALASVETTDPTVLAEIHTALTDLRETIQAIHRTPGLHGKVRSAIRSYLDKRTAALDEYTHRVEVITGEYQKARAAIADAQAQFNLLKPELLTPAEEHSKSNIQSVHFHGVQLKAAQYYDGLIGKRNALREDAAGQILTETNETLDGLLTSIPTLETEGSPDAPGSGGPRDSGGPSHGPSAGGGPNSRVSGFPSGGDPRSSHVPGRPGHWVDPTSPSPGPGDLVGRVIPNDPMPPYQPGEPAPRLVPTP</sequence>
<name>A0A3P1WNY1_9ACTN</name>
<feature type="region of interest" description="Disordered" evidence="1">
    <location>
        <begin position="166"/>
        <end position="262"/>
    </location>
</feature>
<evidence type="ECO:0000256" key="1">
    <source>
        <dbReference type="SAM" id="MobiDB-lite"/>
    </source>
</evidence>
<evidence type="ECO:0000313" key="3">
    <source>
        <dbReference type="Proteomes" id="UP000280935"/>
    </source>
</evidence>
<dbReference type="EMBL" id="RQYT01000086">
    <property type="protein sequence ID" value="RRD47060.1"/>
    <property type="molecule type" value="Genomic_DNA"/>
</dbReference>
<reference evidence="2 3" key="1">
    <citation type="submission" date="2018-11" db="EMBL/GenBank/DDBJ databases">
        <title>Genomes From Bacteria Associated with the Canine Oral Cavity: a Test Case for Automated Genome-Based Taxonomic Assignment.</title>
        <authorList>
            <person name="Coil D.A."/>
            <person name="Jospin G."/>
            <person name="Darling A.E."/>
            <person name="Wallis C."/>
            <person name="Davis I.J."/>
            <person name="Harris S."/>
            <person name="Eisen J.A."/>
            <person name="Holcombe L.J."/>
            <person name="O'Flynn C."/>
        </authorList>
    </citation>
    <scope>NUCLEOTIDE SEQUENCE [LARGE SCALE GENOMIC DNA]</scope>
    <source>
        <strain evidence="2 3">OH2822_COT-296</strain>
    </source>
</reference>
<evidence type="ECO:0000313" key="2">
    <source>
        <dbReference type="EMBL" id="RRD47060.1"/>
    </source>
</evidence>
<accession>A0A3P1WNY1</accession>
<protein>
    <submittedName>
        <fullName evidence="2">Uncharacterized protein</fullName>
    </submittedName>
</protein>
<comment type="caution">
    <text evidence="2">The sequence shown here is derived from an EMBL/GenBank/DDBJ whole genome shotgun (WGS) entry which is preliminary data.</text>
</comment>
<dbReference type="AlphaFoldDB" id="A0A3P1WNY1"/>
<gene>
    <name evidence="2" type="ORF">EII35_15290</name>
</gene>
<organism evidence="2 3">
    <name type="scientific">Arachnia propionica</name>
    <dbReference type="NCBI Taxonomy" id="1750"/>
    <lineage>
        <taxon>Bacteria</taxon>
        <taxon>Bacillati</taxon>
        <taxon>Actinomycetota</taxon>
        <taxon>Actinomycetes</taxon>
        <taxon>Propionibacteriales</taxon>
        <taxon>Propionibacteriaceae</taxon>
        <taxon>Arachnia</taxon>
    </lineage>
</organism>
<dbReference type="Proteomes" id="UP000280935">
    <property type="component" value="Unassembled WGS sequence"/>
</dbReference>
<feature type="compositionally biased region" description="Pro residues" evidence="1">
    <location>
        <begin position="244"/>
        <end position="262"/>
    </location>
</feature>
<proteinExistence type="predicted"/>
<feature type="non-terminal residue" evidence="2">
    <location>
        <position position="262"/>
    </location>
</feature>